<dbReference type="AlphaFoldDB" id="A0A0S7WUZ2"/>
<evidence type="ECO:0000313" key="5">
    <source>
        <dbReference type="EMBL" id="KPJ53931.1"/>
    </source>
</evidence>
<keyword evidence="1" id="KW-0813">Transport</keyword>
<comment type="caution">
    <text evidence="5">The sequence shown here is derived from an EMBL/GenBank/DDBJ whole genome shotgun (WGS) entry which is preliminary data.</text>
</comment>
<feature type="domain" description="ABC transporter" evidence="4">
    <location>
        <begin position="1"/>
        <end position="232"/>
    </location>
</feature>
<name>A0A0S7WUZ2_UNCT6</name>
<dbReference type="SUPFAM" id="SSF52540">
    <property type="entry name" value="P-loop containing nucleoside triphosphate hydrolases"/>
    <property type="match status" value="1"/>
</dbReference>
<dbReference type="EMBL" id="LIZS01000010">
    <property type="protein sequence ID" value="KPJ53931.1"/>
    <property type="molecule type" value="Genomic_DNA"/>
</dbReference>
<dbReference type="GO" id="GO:0016887">
    <property type="term" value="F:ATP hydrolysis activity"/>
    <property type="evidence" value="ECO:0007669"/>
    <property type="project" value="InterPro"/>
</dbReference>
<dbReference type="PANTHER" id="PTHR24220">
    <property type="entry name" value="IMPORT ATP-BINDING PROTEIN"/>
    <property type="match status" value="1"/>
</dbReference>
<gene>
    <name evidence="5" type="ORF">AMJ39_02715</name>
</gene>
<dbReference type="PANTHER" id="PTHR24220:SF86">
    <property type="entry name" value="ABC TRANSPORTER ABCH.1"/>
    <property type="match status" value="1"/>
</dbReference>
<dbReference type="SMART" id="SM00382">
    <property type="entry name" value="AAA"/>
    <property type="match status" value="1"/>
</dbReference>
<accession>A0A0S7WUZ2</accession>
<sequence>MQLENVSKIFYSGRERVEAVKELTCAIEAGEVVLFSGPSGSGKSTLLNMVGCLTRPTVGRVFLRGREVSRLADHFRSDVRRNEMGFIFQQFNLLPGYSALDNVAMPLVPLGLRASERREQAGILLERLGMSHRASFAANELSGGEQQRVAIARALVGDPWLILADEPSSNVDMKTAHRLLSIFSEFKKEGKTLVIASHDQMLLESDLIDRELVLPDGEWVRRGRSQAPPTAV</sequence>
<keyword evidence="2" id="KW-0547">Nucleotide-binding</keyword>
<dbReference type="GO" id="GO:0022857">
    <property type="term" value="F:transmembrane transporter activity"/>
    <property type="evidence" value="ECO:0007669"/>
    <property type="project" value="TreeGrafter"/>
</dbReference>
<dbReference type="GO" id="GO:0005886">
    <property type="term" value="C:plasma membrane"/>
    <property type="evidence" value="ECO:0007669"/>
    <property type="project" value="TreeGrafter"/>
</dbReference>
<dbReference type="GO" id="GO:0005524">
    <property type="term" value="F:ATP binding"/>
    <property type="evidence" value="ECO:0007669"/>
    <property type="project" value="UniProtKB-KW"/>
</dbReference>
<dbReference type="CDD" id="cd03255">
    <property type="entry name" value="ABC_MJ0796_LolCDE_FtsE"/>
    <property type="match status" value="1"/>
</dbReference>
<dbReference type="Pfam" id="PF00005">
    <property type="entry name" value="ABC_tran"/>
    <property type="match status" value="1"/>
</dbReference>
<dbReference type="PATRIC" id="fig|1703770.3.peg.991"/>
<dbReference type="Gene3D" id="3.40.50.300">
    <property type="entry name" value="P-loop containing nucleotide triphosphate hydrolases"/>
    <property type="match status" value="1"/>
</dbReference>
<dbReference type="STRING" id="1703770.AMJ39_02715"/>
<dbReference type="PROSITE" id="PS00211">
    <property type="entry name" value="ABC_TRANSPORTER_1"/>
    <property type="match status" value="1"/>
</dbReference>
<dbReference type="InterPro" id="IPR015854">
    <property type="entry name" value="ABC_transpr_LolD-like"/>
</dbReference>
<evidence type="ECO:0000256" key="3">
    <source>
        <dbReference type="ARBA" id="ARBA00022840"/>
    </source>
</evidence>
<organism evidence="5 6">
    <name type="scientific">candidate division TA06 bacterium DG_24</name>
    <dbReference type="NCBI Taxonomy" id="1703770"/>
    <lineage>
        <taxon>Bacteria</taxon>
        <taxon>Bacteria division TA06</taxon>
    </lineage>
</organism>
<dbReference type="InterPro" id="IPR017911">
    <property type="entry name" value="MacB-like_ATP-bd"/>
</dbReference>
<dbReference type="InterPro" id="IPR027417">
    <property type="entry name" value="P-loop_NTPase"/>
</dbReference>
<evidence type="ECO:0000313" key="6">
    <source>
        <dbReference type="Proteomes" id="UP000052008"/>
    </source>
</evidence>
<evidence type="ECO:0000256" key="2">
    <source>
        <dbReference type="ARBA" id="ARBA00022741"/>
    </source>
</evidence>
<dbReference type="PROSITE" id="PS50893">
    <property type="entry name" value="ABC_TRANSPORTER_2"/>
    <property type="match status" value="1"/>
</dbReference>
<protein>
    <recommendedName>
        <fullName evidence="4">ABC transporter domain-containing protein</fullName>
    </recommendedName>
</protein>
<evidence type="ECO:0000259" key="4">
    <source>
        <dbReference type="PROSITE" id="PS50893"/>
    </source>
</evidence>
<dbReference type="InterPro" id="IPR003593">
    <property type="entry name" value="AAA+_ATPase"/>
</dbReference>
<dbReference type="InterPro" id="IPR003439">
    <property type="entry name" value="ABC_transporter-like_ATP-bd"/>
</dbReference>
<proteinExistence type="predicted"/>
<dbReference type="InterPro" id="IPR017871">
    <property type="entry name" value="ABC_transporter-like_CS"/>
</dbReference>
<keyword evidence="3" id="KW-0067">ATP-binding</keyword>
<dbReference type="Proteomes" id="UP000052008">
    <property type="component" value="Unassembled WGS sequence"/>
</dbReference>
<reference evidence="5 6" key="1">
    <citation type="journal article" date="2015" name="Microbiome">
        <title>Genomic resolution of linkages in carbon, nitrogen, and sulfur cycling among widespread estuary sediment bacteria.</title>
        <authorList>
            <person name="Baker B.J."/>
            <person name="Lazar C.S."/>
            <person name="Teske A.P."/>
            <person name="Dick G.J."/>
        </authorList>
    </citation>
    <scope>NUCLEOTIDE SEQUENCE [LARGE SCALE GENOMIC DNA]</scope>
    <source>
        <strain evidence="5">DG_24</strain>
    </source>
</reference>
<evidence type="ECO:0000256" key="1">
    <source>
        <dbReference type="ARBA" id="ARBA00022448"/>
    </source>
</evidence>